<dbReference type="InterPro" id="IPR052999">
    <property type="entry name" value="PTS1_Protein"/>
</dbReference>
<dbReference type="PANTHER" id="PTHR28180">
    <property type="entry name" value="CONSERVED MITOCHONDRIAL PROTEIN-RELATED"/>
    <property type="match status" value="1"/>
</dbReference>
<dbReference type="AlphaFoldDB" id="A0A367J1T6"/>
<dbReference type="PANTHER" id="PTHR28180:SF2">
    <property type="entry name" value="PEROXISOMAL PROTEIN 2"/>
    <property type="match status" value="1"/>
</dbReference>
<name>A0A367J1T6_RHIST</name>
<dbReference type="EMBL" id="PJQM01004672">
    <property type="protein sequence ID" value="RCH83671.1"/>
    <property type="molecule type" value="Genomic_DNA"/>
</dbReference>
<protein>
    <submittedName>
        <fullName evidence="1">Uncharacterized protein</fullName>
    </submittedName>
</protein>
<dbReference type="InterPro" id="IPR029032">
    <property type="entry name" value="AhpD-like"/>
</dbReference>
<accession>A0A367J1T6</accession>
<sequence>MESTVYKELSLLQVEALVPSLVAMLLCVALAASNHPHGIPVIMNHYLSQLDSLEQKIQWIEYTRNGIFKSIVLCGGPRVINAEIIMYDSLPAEYKPLLRTFALSQNASELDTRGMNFFHQVYGTNSQDKQQLIETSSSDVWYFVKYVYSSIVSDMTWLNPVETELEVIVSLIQMDTLQQLQDHRLGAKRVGATEEQIKAAEYIGYQVKQKVHSLK</sequence>
<evidence type="ECO:0000313" key="2">
    <source>
        <dbReference type="Proteomes" id="UP000253551"/>
    </source>
</evidence>
<dbReference type="OrthoDB" id="5537330at2759"/>
<reference evidence="1 2" key="1">
    <citation type="journal article" date="2018" name="G3 (Bethesda)">
        <title>Phylogenetic and Phylogenomic Definition of Rhizopus Species.</title>
        <authorList>
            <person name="Gryganskyi A.P."/>
            <person name="Golan J."/>
            <person name="Dolatabadi S."/>
            <person name="Mondo S."/>
            <person name="Robb S."/>
            <person name="Idnurm A."/>
            <person name="Muszewska A."/>
            <person name="Steczkiewicz K."/>
            <person name="Masonjones S."/>
            <person name="Liao H.L."/>
            <person name="Gajdeczka M.T."/>
            <person name="Anike F."/>
            <person name="Vuek A."/>
            <person name="Anishchenko I.M."/>
            <person name="Voigt K."/>
            <person name="de Hoog G.S."/>
            <person name="Smith M.E."/>
            <person name="Heitman J."/>
            <person name="Vilgalys R."/>
            <person name="Stajich J.E."/>
        </authorList>
    </citation>
    <scope>NUCLEOTIDE SEQUENCE [LARGE SCALE GENOMIC DNA]</scope>
    <source>
        <strain evidence="1 2">LSU 92-RS-03</strain>
    </source>
</reference>
<dbReference type="Proteomes" id="UP000253551">
    <property type="component" value="Unassembled WGS sequence"/>
</dbReference>
<dbReference type="Gene3D" id="1.20.1290.10">
    <property type="entry name" value="AhpD-like"/>
    <property type="match status" value="1"/>
</dbReference>
<dbReference type="STRING" id="4846.A0A367J1T6"/>
<organism evidence="1 2">
    <name type="scientific">Rhizopus stolonifer</name>
    <name type="common">Rhizopus nigricans</name>
    <dbReference type="NCBI Taxonomy" id="4846"/>
    <lineage>
        <taxon>Eukaryota</taxon>
        <taxon>Fungi</taxon>
        <taxon>Fungi incertae sedis</taxon>
        <taxon>Mucoromycota</taxon>
        <taxon>Mucoromycotina</taxon>
        <taxon>Mucoromycetes</taxon>
        <taxon>Mucorales</taxon>
        <taxon>Mucorineae</taxon>
        <taxon>Rhizopodaceae</taxon>
        <taxon>Rhizopus</taxon>
    </lineage>
</organism>
<dbReference type="SUPFAM" id="SSF69118">
    <property type="entry name" value="AhpD-like"/>
    <property type="match status" value="1"/>
</dbReference>
<evidence type="ECO:0000313" key="1">
    <source>
        <dbReference type="EMBL" id="RCH83671.1"/>
    </source>
</evidence>
<keyword evidence="2" id="KW-1185">Reference proteome</keyword>
<comment type="caution">
    <text evidence="1">The sequence shown here is derived from an EMBL/GenBank/DDBJ whole genome shotgun (WGS) entry which is preliminary data.</text>
</comment>
<proteinExistence type="predicted"/>
<gene>
    <name evidence="1" type="ORF">CU098_008531</name>
</gene>